<dbReference type="EMBL" id="CP093351">
    <property type="protein sequence ID" value="WOH14818.1"/>
    <property type="molecule type" value="Genomic_DNA"/>
</dbReference>
<dbReference type="Proteomes" id="UP000077755">
    <property type="component" value="Chromosome 9"/>
</dbReference>
<evidence type="ECO:0000313" key="3">
    <source>
        <dbReference type="Proteomes" id="UP000077755"/>
    </source>
</evidence>
<feature type="region of interest" description="Disordered" evidence="1">
    <location>
        <begin position="41"/>
        <end position="79"/>
    </location>
</feature>
<keyword evidence="3" id="KW-1185">Reference proteome</keyword>
<gene>
    <name evidence="2" type="ORF">DCAR_0934341</name>
</gene>
<dbReference type="AlphaFoldDB" id="A0AAF0XV30"/>
<evidence type="ECO:0000313" key="2">
    <source>
        <dbReference type="EMBL" id="WOH14818.1"/>
    </source>
</evidence>
<evidence type="ECO:0000256" key="1">
    <source>
        <dbReference type="SAM" id="MobiDB-lite"/>
    </source>
</evidence>
<protein>
    <submittedName>
        <fullName evidence="2">Uncharacterized protein</fullName>
    </submittedName>
</protein>
<organism evidence="2 3">
    <name type="scientific">Daucus carota subsp. sativus</name>
    <name type="common">Carrot</name>
    <dbReference type="NCBI Taxonomy" id="79200"/>
    <lineage>
        <taxon>Eukaryota</taxon>
        <taxon>Viridiplantae</taxon>
        <taxon>Streptophyta</taxon>
        <taxon>Embryophyta</taxon>
        <taxon>Tracheophyta</taxon>
        <taxon>Spermatophyta</taxon>
        <taxon>Magnoliopsida</taxon>
        <taxon>eudicotyledons</taxon>
        <taxon>Gunneridae</taxon>
        <taxon>Pentapetalae</taxon>
        <taxon>asterids</taxon>
        <taxon>campanulids</taxon>
        <taxon>Apiales</taxon>
        <taxon>Apiaceae</taxon>
        <taxon>Apioideae</taxon>
        <taxon>Scandiceae</taxon>
        <taxon>Daucinae</taxon>
        <taxon>Daucus</taxon>
        <taxon>Daucus sect. Daucus</taxon>
    </lineage>
</organism>
<name>A0AAF0XV30_DAUCS</name>
<sequence>MLCERVAISMTEQNVLLQDHLAAPVNEVEHQNLSVNTEEHVMEDPVIDSDRIRRCDSPRERTKKDQASSSQGDKDSGLWRGHEVNPEFVCLLDRIMHTYPETFEHFTTKNKMLSAMNLNLLCTSLDNLTKVSLTEVDCEMIDGYRDICAYLQNHGFDISWMVNCLNYIEHLCFSQPLIPELHGIDCCIEGAKTEVQHLQAHVDDAKINIQDLRAGAKINVQDLQARVDYSKTKLQDLQSLRRKKMAEIEKAFGPRATDLAGGFIGDYLLYGP</sequence>
<accession>A0AAF0XV30</accession>
<reference evidence="2" key="2">
    <citation type="submission" date="2022-03" db="EMBL/GenBank/DDBJ databases">
        <title>Draft title - Genomic analysis of global carrot germplasm unveils the trajectory of domestication and the origin of high carotenoid orange carrot.</title>
        <authorList>
            <person name="Iorizzo M."/>
            <person name="Ellison S."/>
            <person name="Senalik D."/>
            <person name="Macko-Podgorni A."/>
            <person name="Grzebelus D."/>
            <person name="Bostan H."/>
            <person name="Rolling W."/>
            <person name="Curaba J."/>
            <person name="Simon P."/>
        </authorList>
    </citation>
    <scope>NUCLEOTIDE SEQUENCE</scope>
    <source>
        <tissue evidence="2">Leaf</tissue>
    </source>
</reference>
<proteinExistence type="predicted"/>
<reference evidence="2" key="1">
    <citation type="journal article" date="2016" name="Nat. Genet.">
        <title>A high-quality carrot genome assembly provides new insights into carotenoid accumulation and asterid genome evolution.</title>
        <authorList>
            <person name="Iorizzo M."/>
            <person name="Ellison S."/>
            <person name="Senalik D."/>
            <person name="Zeng P."/>
            <person name="Satapoomin P."/>
            <person name="Huang J."/>
            <person name="Bowman M."/>
            <person name="Iovene M."/>
            <person name="Sanseverino W."/>
            <person name="Cavagnaro P."/>
            <person name="Yildiz M."/>
            <person name="Macko-Podgorni A."/>
            <person name="Moranska E."/>
            <person name="Grzebelus E."/>
            <person name="Grzebelus D."/>
            <person name="Ashrafi H."/>
            <person name="Zheng Z."/>
            <person name="Cheng S."/>
            <person name="Spooner D."/>
            <person name="Van Deynze A."/>
            <person name="Simon P."/>
        </authorList>
    </citation>
    <scope>NUCLEOTIDE SEQUENCE</scope>
    <source>
        <tissue evidence="2">Leaf</tissue>
    </source>
</reference>